<dbReference type="SUPFAM" id="SSF54523">
    <property type="entry name" value="Pili subunits"/>
    <property type="match status" value="1"/>
</dbReference>
<sequence length="143" mass="15624">MMRQGSSTRRGLTLIEILVVMAVVAMGWFMLLPRLDVARSGDAFTRTLDAVNVQLDAVREAALRDGLPQTVEVALGEDTLRWRDTEMTLPETVSRMLVNGENPGGLRMVFHIHPCGITDEVRVVLGNGAALKITPLSGHFAVD</sequence>
<dbReference type="RefSeq" id="WP_167941699.1">
    <property type="nucleotide sequence ID" value="NZ_JAATJA010000002.1"/>
</dbReference>
<dbReference type="Pfam" id="PF07963">
    <property type="entry name" value="N_methyl"/>
    <property type="match status" value="1"/>
</dbReference>
<keyword evidence="1" id="KW-1133">Transmembrane helix</keyword>
<organism evidence="2 3">
    <name type="scientific">Desulfobaculum xiamenense</name>
    <dbReference type="NCBI Taxonomy" id="995050"/>
    <lineage>
        <taxon>Bacteria</taxon>
        <taxon>Pseudomonadati</taxon>
        <taxon>Thermodesulfobacteriota</taxon>
        <taxon>Desulfovibrionia</taxon>
        <taxon>Desulfovibrionales</taxon>
        <taxon>Desulfovibrionaceae</taxon>
        <taxon>Desulfobaculum</taxon>
    </lineage>
</organism>
<evidence type="ECO:0000313" key="2">
    <source>
        <dbReference type="EMBL" id="NJB68652.1"/>
    </source>
</evidence>
<keyword evidence="3" id="KW-1185">Reference proteome</keyword>
<comment type="caution">
    <text evidence="2">The sequence shown here is derived from an EMBL/GenBank/DDBJ whole genome shotgun (WGS) entry which is preliminary data.</text>
</comment>
<evidence type="ECO:0000256" key="1">
    <source>
        <dbReference type="SAM" id="Phobius"/>
    </source>
</evidence>
<proteinExistence type="predicted"/>
<dbReference type="Proteomes" id="UP000580856">
    <property type="component" value="Unassembled WGS sequence"/>
</dbReference>
<evidence type="ECO:0000313" key="3">
    <source>
        <dbReference type="Proteomes" id="UP000580856"/>
    </source>
</evidence>
<dbReference type="NCBIfam" id="TIGR02532">
    <property type="entry name" value="IV_pilin_GFxxxE"/>
    <property type="match status" value="1"/>
</dbReference>
<gene>
    <name evidence="2" type="ORF">GGQ74_002325</name>
</gene>
<feature type="transmembrane region" description="Helical" evidence="1">
    <location>
        <begin position="12"/>
        <end position="31"/>
    </location>
</feature>
<dbReference type="InterPro" id="IPR012902">
    <property type="entry name" value="N_methyl_site"/>
</dbReference>
<protein>
    <submittedName>
        <fullName evidence="2">Prepilin-type N-terminal cleavage/methylation domain-containing protein</fullName>
    </submittedName>
</protein>
<reference evidence="2 3" key="1">
    <citation type="submission" date="2020-03" db="EMBL/GenBank/DDBJ databases">
        <title>Genomic Encyclopedia of Type Strains, Phase IV (KMG-IV): sequencing the most valuable type-strain genomes for metagenomic binning, comparative biology and taxonomic classification.</title>
        <authorList>
            <person name="Goeker M."/>
        </authorList>
    </citation>
    <scope>NUCLEOTIDE SEQUENCE [LARGE SCALE GENOMIC DNA]</scope>
    <source>
        <strain evidence="2 3">DSM 24233</strain>
    </source>
</reference>
<dbReference type="AlphaFoldDB" id="A0A846QQ74"/>
<keyword evidence="1" id="KW-0472">Membrane</keyword>
<accession>A0A846QQ74</accession>
<dbReference type="InterPro" id="IPR045584">
    <property type="entry name" value="Pilin-like"/>
</dbReference>
<keyword evidence="1" id="KW-0812">Transmembrane</keyword>
<dbReference type="EMBL" id="JAATJA010000002">
    <property type="protein sequence ID" value="NJB68652.1"/>
    <property type="molecule type" value="Genomic_DNA"/>
</dbReference>
<name>A0A846QQ74_9BACT</name>